<accession>A0AAD5SF34</accession>
<name>A0AAD5SF34_9FUNG</name>
<protein>
    <submittedName>
        <fullName evidence="1">Uncharacterized protein</fullName>
    </submittedName>
</protein>
<reference evidence="1" key="1">
    <citation type="submission" date="2020-05" db="EMBL/GenBank/DDBJ databases">
        <title>Phylogenomic resolution of chytrid fungi.</title>
        <authorList>
            <person name="Stajich J.E."/>
            <person name="Amses K."/>
            <person name="Simmons R."/>
            <person name="Seto K."/>
            <person name="Myers J."/>
            <person name="Bonds A."/>
            <person name="Quandt C.A."/>
            <person name="Barry K."/>
            <person name="Liu P."/>
            <person name="Grigoriev I."/>
            <person name="Longcore J.E."/>
            <person name="James T.Y."/>
        </authorList>
    </citation>
    <scope>NUCLEOTIDE SEQUENCE</scope>
    <source>
        <strain evidence="1">JEL0318</strain>
    </source>
</reference>
<evidence type="ECO:0000313" key="2">
    <source>
        <dbReference type="Proteomes" id="UP001212841"/>
    </source>
</evidence>
<organism evidence="1 2">
    <name type="scientific">Rhizophlyctis rosea</name>
    <dbReference type="NCBI Taxonomy" id="64517"/>
    <lineage>
        <taxon>Eukaryota</taxon>
        <taxon>Fungi</taxon>
        <taxon>Fungi incertae sedis</taxon>
        <taxon>Chytridiomycota</taxon>
        <taxon>Chytridiomycota incertae sedis</taxon>
        <taxon>Chytridiomycetes</taxon>
        <taxon>Rhizophlyctidales</taxon>
        <taxon>Rhizophlyctidaceae</taxon>
        <taxon>Rhizophlyctis</taxon>
    </lineage>
</organism>
<sequence>MPRVAEWDRLIENLIYELPGAWLKRIHGHRSLSQQQCRLAFPFVQLESIDWFGNRAGSLNSILTEVLNQAGKYKYKRDEGQFAPHIRWIMKKGGSPEISHLRVALNVHLTVFKMLITRANAEQALLVAAECDNCEAAHLALRGGATNSQAIYSAIQAAQVFGHRKVVQTPEECQQ</sequence>
<proteinExistence type="predicted"/>
<gene>
    <name evidence="1" type="ORF">HK097_003070</name>
</gene>
<keyword evidence="2" id="KW-1185">Reference proteome</keyword>
<evidence type="ECO:0000313" key="1">
    <source>
        <dbReference type="EMBL" id="KAJ3053920.1"/>
    </source>
</evidence>
<dbReference type="EMBL" id="JADGJD010000170">
    <property type="protein sequence ID" value="KAJ3053920.1"/>
    <property type="molecule type" value="Genomic_DNA"/>
</dbReference>
<dbReference type="AlphaFoldDB" id="A0AAD5SF34"/>
<dbReference type="Proteomes" id="UP001212841">
    <property type="component" value="Unassembled WGS sequence"/>
</dbReference>
<comment type="caution">
    <text evidence="1">The sequence shown here is derived from an EMBL/GenBank/DDBJ whole genome shotgun (WGS) entry which is preliminary data.</text>
</comment>